<organism evidence="8 9">
    <name type="scientific">Pythium insidiosum</name>
    <name type="common">Pythiosis disease agent</name>
    <dbReference type="NCBI Taxonomy" id="114742"/>
    <lineage>
        <taxon>Eukaryota</taxon>
        <taxon>Sar</taxon>
        <taxon>Stramenopiles</taxon>
        <taxon>Oomycota</taxon>
        <taxon>Peronosporomycetes</taxon>
        <taxon>Pythiales</taxon>
        <taxon>Pythiaceae</taxon>
        <taxon>Pythium</taxon>
    </lineage>
</organism>
<name>A0AAD5QCS1_PYTIN</name>
<feature type="transmembrane region" description="Helical" evidence="7">
    <location>
        <begin position="340"/>
        <end position="360"/>
    </location>
</feature>
<evidence type="ECO:0008006" key="10">
    <source>
        <dbReference type="Google" id="ProtNLM"/>
    </source>
</evidence>
<dbReference type="InterPro" id="IPR039309">
    <property type="entry name" value="BT1"/>
</dbReference>
<comment type="subcellular location">
    <subcellularLocation>
        <location evidence="1">Membrane</location>
        <topology evidence="1">Multi-pass membrane protein</topology>
    </subcellularLocation>
</comment>
<dbReference type="EMBL" id="JAKCXM010000005">
    <property type="protein sequence ID" value="KAJ0409286.1"/>
    <property type="molecule type" value="Genomic_DNA"/>
</dbReference>
<feature type="transmembrane region" description="Helical" evidence="7">
    <location>
        <begin position="521"/>
        <end position="539"/>
    </location>
</feature>
<keyword evidence="5 7" id="KW-1133">Transmembrane helix</keyword>
<dbReference type="Gene3D" id="1.20.1250.20">
    <property type="entry name" value="MFS general substrate transporter like domains"/>
    <property type="match status" value="1"/>
</dbReference>
<dbReference type="GO" id="GO:0016020">
    <property type="term" value="C:membrane"/>
    <property type="evidence" value="ECO:0007669"/>
    <property type="project" value="UniProtKB-SubCell"/>
</dbReference>
<feature type="transmembrane region" description="Helical" evidence="7">
    <location>
        <begin position="257"/>
        <end position="281"/>
    </location>
</feature>
<feature type="transmembrane region" description="Helical" evidence="7">
    <location>
        <begin position="372"/>
        <end position="397"/>
    </location>
</feature>
<dbReference type="Proteomes" id="UP001209570">
    <property type="component" value="Unassembled WGS sequence"/>
</dbReference>
<proteinExistence type="inferred from homology"/>
<evidence type="ECO:0000256" key="7">
    <source>
        <dbReference type="SAM" id="Phobius"/>
    </source>
</evidence>
<accession>A0AAD5QCS1</accession>
<feature type="transmembrane region" description="Helical" evidence="7">
    <location>
        <begin position="128"/>
        <end position="152"/>
    </location>
</feature>
<dbReference type="PANTHER" id="PTHR31585">
    <property type="entry name" value="FOLATE-BIOPTERIN TRANSPORTER 1, CHLOROPLASTIC"/>
    <property type="match status" value="1"/>
</dbReference>
<evidence type="ECO:0000313" key="9">
    <source>
        <dbReference type="Proteomes" id="UP001209570"/>
    </source>
</evidence>
<gene>
    <name evidence="8" type="ORF">P43SY_006783</name>
</gene>
<dbReference type="SUPFAM" id="SSF103473">
    <property type="entry name" value="MFS general substrate transporter"/>
    <property type="match status" value="1"/>
</dbReference>
<reference evidence="8" key="1">
    <citation type="submission" date="2021-12" db="EMBL/GenBank/DDBJ databases">
        <title>Prjna785345.</title>
        <authorList>
            <person name="Rujirawat T."/>
            <person name="Krajaejun T."/>
        </authorList>
    </citation>
    <scope>NUCLEOTIDE SEQUENCE</scope>
    <source>
        <strain evidence="8">Pi057C3</strain>
    </source>
</reference>
<evidence type="ECO:0000256" key="4">
    <source>
        <dbReference type="ARBA" id="ARBA00022692"/>
    </source>
</evidence>
<comment type="similarity">
    <text evidence="2">Belongs to the major facilitator superfamily. Folate-biopterin transporter (TC 2.A.71) family.</text>
</comment>
<comment type="caution">
    <text evidence="8">The sequence shown here is derived from an EMBL/GenBank/DDBJ whole genome shotgun (WGS) entry which is preliminary data.</text>
</comment>
<evidence type="ECO:0000256" key="5">
    <source>
        <dbReference type="ARBA" id="ARBA00022989"/>
    </source>
</evidence>
<feature type="transmembrane region" description="Helical" evidence="7">
    <location>
        <begin position="60"/>
        <end position="85"/>
    </location>
</feature>
<keyword evidence="6 7" id="KW-0472">Membrane</keyword>
<evidence type="ECO:0000256" key="6">
    <source>
        <dbReference type="ARBA" id="ARBA00023136"/>
    </source>
</evidence>
<dbReference type="PANTHER" id="PTHR31585:SF5">
    <property type="entry name" value="RNA-BINDING S4 DOMAIN-CONTAINING PROTEIN"/>
    <property type="match status" value="1"/>
</dbReference>
<evidence type="ECO:0000313" key="8">
    <source>
        <dbReference type="EMBL" id="KAJ0409286.1"/>
    </source>
</evidence>
<feature type="transmembrane region" description="Helical" evidence="7">
    <location>
        <begin position="184"/>
        <end position="206"/>
    </location>
</feature>
<sequence>MTHDSSTDAAVSTDKKKTLESLELDAPDACDEDASCALKGGALRSGSAPRLLSTESCGLLAQYAAVGLIYGTLPSTVTPFLAYYLNMEGTATTSARALLAIPWALKVFIGMLSDNVPIAGYRRRPYMLLGWALCALCLFTMATMPLGSPYFLDADDRSVRPQDYETLGVTLRLNRKAPQSGARYIVLMALASFGYLIADVAADAVVVEYAQREPEDIRGRTQTAVYAMRTFFNVFAQLLLAFGMNTPEYGGTFHIGIGFPATMLVLALSCLPVMPMTWFFVKEERYESSDFRKYIAEMWDALQSRAFYQVIGYSFASGVFAGVSYVAYDPITTYWVRATSLNLSLSNIFSSLVTVATLVWTGKQGLHWNWRYMIMITTVAVVCLDACTTMLVTWGVVRNQWFWLGVPIVEQVPASVNFIVSTFIVVELAGHGNEGAIYGLLTTVANLSQPFALTITKSLNAPFRVHNNDILEDTREVRWDVTVTILLSYACKFASLLFLVWLPRQKAEAQELKRHGGKSKFMGWFTISYCLLALGWSIFTNLWEIYSVGQASANGPRSTAGTD</sequence>
<evidence type="ECO:0000256" key="2">
    <source>
        <dbReference type="ARBA" id="ARBA00007015"/>
    </source>
</evidence>
<protein>
    <recommendedName>
        <fullName evidence="10">Folate-Biopterin Transporter (FBT) family</fullName>
    </recommendedName>
</protein>
<feature type="transmembrane region" description="Helical" evidence="7">
    <location>
        <begin position="97"/>
        <end position="116"/>
    </location>
</feature>
<feature type="transmembrane region" description="Helical" evidence="7">
    <location>
        <begin position="226"/>
        <end position="245"/>
    </location>
</feature>
<dbReference type="InterPro" id="IPR036259">
    <property type="entry name" value="MFS_trans_sf"/>
</dbReference>
<feature type="transmembrane region" description="Helical" evidence="7">
    <location>
        <begin position="481"/>
        <end position="501"/>
    </location>
</feature>
<evidence type="ECO:0000256" key="1">
    <source>
        <dbReference type="ARBA" id="ARBA00004141"/>
    </source>
</evidence>
<keyword evidence="4 7" id="KW-0812">Transmembrane</keyword>
<dbReference type="Pfam" id="PF03092">
    <property type="entry name" value="BT1"/>
    <property type="match status" value="2"/>
</dbReference>
<evidence type="ECO:0000256" key="3">
    <source>
        <dbReference type="ARBA" id="ARBA00022448"/>
    </source>
</evidence>
<keyword evidence="3" id="KW-0813">Transport</keyword>
<dbReference type="AlphaFoldDB" id="A0AAD5QCS1"/>
<feature type="transmembrane region" description="Helical" evidence="7">
    <location>
        <begin position="306"/>
        <end position="328"/>
    </location>
</feature>
<keyword evidence="9" id="KW-1185">Reference proteome</keyword>